<accession>A0AAD5QA55</accession>
<dbReference type="InterPro" id="IPR011990">
    <property type="entry name" value="TPR-like_helical_dom_sf"/>
</dbReference>
<feature type="compositionally biased region" description="Low complexity" evidence="4">
    <location>
        <begin position="236"/>
        <end position="248"/>
    </location>
</feature>
<proteinExistence type="predicted"/>
<keyword evidence="7" id="KW-1185">Reference proteome</keyword>
<dbReference type="Pfam" id="PF14559">
    <property type="entry name" value="TPR_19"/>
    <property type="match status" value="1"/>
</dbReference>
<reference evidence="6" key="1">
    <citation type="submission" date="2021-12" db="EMBL/GenBank/DDBJ databases">
        <title>Prjna785345.</title>
        <authorList>
            <person name="Rujirawat T."/>
            <person name="Krajaejun T."/>
        </authorList>
    </citation>
    <scope>NUCLEOTIDE SEQUENCE</scope>
    <source>
        <strain evidence="6">Pi057C3</strain>
    </source>
</reference>
<feature type="repeat" description="TPR" evidence="3">
    <location>
        <begin position="157"/>
        <end position="190"/>
    </location>
</feature>
<dbReference type="PROSITE" id="PS50005">
    <property type="entry name" value="TPR"/>
    <property type="match status" value="1"/>
</dbReference>
<dbReference type="SMART" id="SM00028">
    <property type="entry name" value="TPR"/>
    <property type="match status" value="3"/>
</dbReference>
<keyword evidence="5" id="KW-0812">Transmembrane</keyword>
<evidence type="ECO:0000256" key="2">
    <source>
        <dbReference type="ARBA" id="ARBA00022803"/>
    </source>
</evidence>
<organism evidence="6 7">
    <name type="scientific">Pythium insidiosum</name>
    <name type="common">Pythiosis disease agent</name>
    <dbReference type="NCBI Taxonomy" id="114742"/>
    <lineage>
        <taxon>Eukaryota</taxon>
        <taxon>Sar</taxon>
        <taxon>Stramenopiles</taxon>
        <taxon>Oomycota</taxon>
        <taxon>Peronosporomycetes</taxon>
        <taxon>Pythiales</taxon>
        <taxon>Pythiaceae</taxon>
        <taxon>Pythium</taxon>
    </lineage>
</organism>
<sequence>MTCDASQSQSQSQTTPEVDEETRVLLHDERSCIFETRVERAAKCRDRGSAQFKAKDVLGAVQWYERALFHVDFDEGTWFFEDVLGAVQWYERALFHVDFDEGTWFFEFMDKHRDAVNQVRLPVHLNLAMCFLLDATRDLIKAIEHADAALAIEPDNAKALYRCGKAHLLNDNLDAAHDKLKRAAQRQPQDKNIRELLSEKRAAYKAKEKERWGGRLLNAPTEAASDDDDENDDRAPSASASNSAAPTPAAATGITWASSWRMPLVVMLLAMLTGVLLVYTRQDE</sequence>
<dbReference type="InterPro" id="IPR039663">
    <property type="entry name" value="AIP/AIPL1/TTC9"/>
</dbReference>
<name>A0AAD5QA55_PYTIN</name>
<evidence type="ECO:0000256" key="4">
    <source>
        <dbReference type="SAM" id="MobiDB-lite"/>
    </source>
</evidence>
<dbReference type="Proteomes" id="UP001209570">
    <property type="component" value="Unassembled WGS sequence"/>
</dbReference>
<feature type="region of interest" description="Disordered" evidence="4">
    <location>
        <begin position="1"/>
        <end position="20"/>
    </location>
</feature>
<dbReference type="Gene3D" id="1.25.40.10">
    <property type="entry name" value="Tetratricopeptide repeat domain"/>
    <property type="match status" value="1"/>
</dbReference>
<keyword evidence="2 3" id="KW-0802">TPR repeat</keyword>
<keyword evidence="1" id="KW-0677">Repeat</keyword>
<evidence type="ECO:0000313" key="6">
    <source>
        <dbReference type="EMBL" id="KAJ0400126.1"/>
    </source>
</evidence>
<evidence type="ECO:0000256" key="5">
    <source>
        <dbReference type="SAM" id="Phobius"/>
    </source>
</evidence>
<dbReference type="SUPFAM" id="SSF48452">
    <property type="entry name" value="TPR-like"/>
    <property type="match status" value="1"/>
</dbReference>
<dbReference type="AlphaFoldDB" id="A0AAD5QA55"/>
<keyword evidence="5" id="KW-0472">Membrane</keyword>
<feature type="region of interest" description="Disordered" evidence="4">
    <location>
        <begin position="215"/>
        <end position="248"/>
    </location>
</feature>
<comment type="caution">
    <text evidence="6">The sequence shown here is derived from an EMBL/GenBank/DDBJ whole genome shotgun (WGS) entry which is preliminary data.</text>
</comment>
<dbReference type="PANTHER" id="PTHR11242">
    <property type="entry name" value="ARYL HYDROCARBON RECEPTOR INTERACTING PROTEIN RELATED"/>
    <property type="match status" value="1"/>
</dbReference>
<evidence type="ECO:0000256" key="3">
    <source>
        <dbReference type="PROSITE-ProRule" id="PRU00339"/>
    </source>
</evidence>
<evidence type="ECO:0000256" key="1">
    <source>
        <dbReference type="ARBA" id="ARBA00022737"/>
    </source>
</evidence>
<dbReference type="EMBL" id="JAKCXM010000162">
    <property type="protein sequence ID" value="KAJ0400126.1"/>
    <property type="molecule type" value="Genomic_DNA"/>
</dbReference>
<evidence type="ECO:0000313" key="7">
    <source>
        <dbReference type="Proteomes" id="UP001209570"/>
    </source>
</evidence>
<gene>
    <name evidence="6" type="ORF">P43SY_009929</name>
</gene>
<dbReference type="PANTHER" id="PTHR11242:SF0">
    <property type="entry name" value="TPR_REGION DOMAIN-CONTAINING PROTEIN"/>
    <property type="match status" value="1"/>
</dbReference>
<protein>
    <submittedName>
        <fullName evidence="6">Uncharacterized protein</fullName>
    </submittedName>
</protein>
<dbReference type="InterPro" id="IPR019734">
    <property type="entry name" value="TPR_rpt"/>
</dbReference>
<feature type="transmembrane region" description="Helical" evidence="5">
    <location>
        <begin position="260"/>
        <end position="279"/>
    </location>
</feature>
<keyword evidence="5" id="KW-1133">Transmembrane helix</keyword>
<feature type="compositionally biased region" description="Low complexity" evidence="4">
    <location>
        <begin position="1"/>
        <end position="13"/>
    </location>
</feature>